<evidence type="ECO:0000313" key="4">
    <source>
        <dbReference type="Proteomes" id="UP000809789"/>
    </source>
</evidence>
<evidence type="ECO:0000259" key="2">
    <source>
        <dbReference type="Pfam" id="PF01048"/>
    </source>
</evidence>
<gene>
    <name evidence="3" type="ORF">KVT40_003583</name>
</gene>
<dbReference type="GO" id="GO:0009116">
    <property type="term" value="P:nucleoside metabolic process"/>
    <property type="evidence" value="ECO:0007669"/>
    <property type="project" value="InterPro"/>
</dbReference>
<dbReference type="PANTHER" id="PTHR46082:SF11">
    <property type="entry name" value="AAA+ ATPASE DOMAIN-CONTAINING PROTEIN-RELATED"/>
    <property type="match status" value="1"/>
</dbReference>
<dbReference type="InterPro" id="IPR035994">
    <property type="entry name" value="Nucleoside_phosphorylase_sf"/>
</dbReference>
<dbReference type="SUPFAM" id="SSF53167">
    <property type="entry name" value="Purine and uridine phosphorylases"/>
    <property type="match status" value="1"/>
</dbReference>
<dbReference type="InterPro" id="IPR053137">
    <property type="entry name" value="NLR-like"/>
</dbReference>
<name>A0A8K0L2F9_9PEZI</name>
<dbReference type="AlphaFoldDB" id="A0A8K0L2F9"/>
<protein>
    <recommendedName>
        <fullName evidence="2">Nucleoside phosphorylase domain-containing protein</fullName>
    </recommendedName>
</protein>
<dbReference type="OrthoDB" id="1577640at2759"/>
<feature type="compositionally biased region" description="Gly residues" evidence="1">
    <location>
        <begin position="317"/>
        <end position="333"/>
    </location>
</feature>
<feature type="compositionally biased region" description="Polar residues" evidence="1">
    <location>
        <begin position="340"/>
        <end position="355"/>
    </location>
</feature>
<accession>A0A8K0L2F9</accession>
<dbReference type="InterPro" id="IPR000845">
    <property type="entry name" value="Nucleoside_phosphorylase_d"/>
</dbReference>
<evidence type="ECO:0000313" key="3">
    <source>
        <dbReference type="EMBL" id="KAG8627710.1"/>
    </source>
</evidence>
<dbReference type="Pfam" id="PF01048">
    <property type="entry name" value="PNP_UDP_1"/>
    <property type="match status" value="1"/>
</dbReference>
<sequence length="372" mass="40057">MSKAADYHVGWICALATELTAARDMLDQKYDKLGRLPGDDNSYTYGRIGEHNVVIACLPAGVYGTNSASHVAGNMMRSFPSLRFGLMVGVGGGVPSRRNDIRLGDVVVSKPIDQSSGVIQYDMGRVRPGGMFQPTGSLNRPPTVLLNAVNDLASEHESSGSQIVHILQQATANNPRRRRACTYPNPPRDFLFQHTSQHVGEEGDCSDCDANELVQRPNRDDTEPVIHYGIIASANQVVRDGVARERLRRDLNAMCLEMEASGLMDNFPCLVIRGICDYADSHKNKDWQPYAAATAAAYAKELLGVIAPEQVDEIPAAGGGGGGQPAEGNGRGGSRFIFNNHGSVGNQVGEQTNNGPMYFGTVNNHKLPGPPQ</sequence>
<reference evidence="3" key="1">
    <citation type="submission" date="2021-07" db="EMBL/GenBank/DDBJ databases">
        <title>Elsinoe batatas strain:CRI-CJ2 Genome sequencing and assembly.</title>
        <authorList>
            <person name="Huang L."/>
        </authorList>
    </citation>
    <scope>NUCLEOTIDE SEQUENCE</scope>
    <source>
        <strain evidence="3">CRI-CJ2</strain>
    </source>
</reference>
<dbReference type="EMBL" id="JAESVG020000004">
    <property type="protein sequence ID" value="KAG8627710.1"/>
    <property type="molecule type" value="Genomic_DNA"/>
</dbReference>
<feature type="domain" description="Nucleoside phosphorylase" evidence="2">
    <location>
        <begin position="12"/>
        <end position="302"/>
    </location>
</feature>
<keyword evidence="4" id="KW-1185">Reference proteome</keyword>
<dbReference type="Proteomes" id="UP000809789">
    <property type="component" value="Unassembled WGS sequence"/>
</dbReference>
<proteinExistence type="predicted"/>
<dbReference type="Gene3D" id="3.40.50.1580">
    <property type="entry name" value="Nucleoside phosphorylase domain"/>
    <property type="match status" value="1"/>
</dbReference>
<dbReference type="PANTHER" id="PTHR46082">
    <property type="entry name" value="ATP/GTP-BINDING PROTEIN-RELATED"/>
    <property type="match status" value="1"/>
</dbReference>
<evidence type="ECO:0000256" key="1">
    <source>
        <dbReference type="SAM" id="MobiDB-lite"/>
    </source>
</evidence>
<organism evidence="3 4">
    <name type="scientific">Elsinoe batatas</name>
    <dbReference type="NCBI Taxonomy" id="2601811"/>
    <lineage>
        <taxon>Eukaryota</taxon>
        <taxon>Fungi</taxon>
        <taxon>Dikarya</taxon>
        <taxon>Ascomycota</taxon>
        <taxon>Pezizomycotina</taxon>
        <taxon>Dothideomycetes</taxon>
        <taxon>Dothideomycetidae</taxon>
        <taxon>Myriangiales</taxon>
        <taxon>Elsinoaceae</taxon>
        <taxon>Elsinoe</taxon>
    </lineage>
</organism>
<dbReference type="GO" id="GO:0003824">
    <property type="term" value="F:catalytic activity"/>
    <property type="evidence" value="ECO:0007669"/>
    <property type="project" value="InterPro"/>
</dbReference>
<feature type="region of interest" description="Disordered" evidence="1">
    <location>
        <begin position="314"/>
        <end position="372"/>
    </location>
</feature>
<comment type="caution">
    <text evidence="3">The sequence shown here is derived from an EMBL/GenBank/DDBJ whole genome shotgun (WGS) entry which is preliminary data.</text>
</comment>